<keyword evidence="2" id="KW-1133">Transmembrane helix</keyword>
<name>A0AAW1RRZ5_9CHLO</name>
<feature type="region of interest" description="Disordered" evidence="1">
    <location>
        <begin position="190"/>
        <end position="209"/>
    </location>
</feature>
<evidence type="ECO:0000313" key="5">
    <source>
        <dbReference type="Proteomes" id="UP001445335"/>
    </source>
</evidence>
<dbReference type="Proteomes" id="UP001445335">
    <property type="component" value="Unassembled WGS sequence"/>
</dbReference>
<dbReference type="SUPFAM" id="SSF52833">
    <property type="entry name" value="Thioredoxin-like"/>
    <property type="match status" value="1"/>
</dbReference>
<dbReference type="InterPro" id="IPR013766">
    <property type="entry name" value="Thioredoxin_domain"/>
</dbReference>
<dbReference type="EMBL" id="JALJOU010000026">
    <property type="protein sequence ID" value="KAK9836087.1"/>
    <property type="molecule type" value="Genomic_DNA"/>
</dbReference>
<evidence type="ECO:0000256" key="2">
    <source>
        <dbReference type="SAM" id="Phobius"/>
    </source>
</evidence>
<accession>A0AAW1RRZ5</accession>
<gene>
    <name evidence="4" type="ORF">WJX81_000202</name>
</gene>
<dbReference type="PANTHER" id="PTHR10438:SF468">
    <property type="entry name" value="THIOREDOXIN-1-RELATED"/>
    <property type="match status" value="1"/>
</dbReference>
<feature type="domain" description="Thioredoxin" evidence="3">
    <location>
        <begin position="20"/>
        <end position="116"/>
    </location>
</feature>
<feature type="region of interest" description="Disordered" evidence="1">
    <location>
        <begin position="218"/>
        <end position="324"/>
    </location>
</feature>
<proteinExistence type="predicted"/>
<dbReference type="InterPro" id="IPR036249">
    <property type="entry name" value="Thioredoxin-like_sf"/>
</dbReference>
<dbReference type="Gene3D" id="3.40.30.10">
    <property type="entry name" value="Glutaredoxin"/>
    <property type="match status" value="1"/>
</dbReference>
<feature type="compositionally biased region" description="Low complexity" evidence="1">
    <location>
        <begin position="219"/>
        <end position="237"/>
    </location>
</feature>
<dbReference type="Pfam" id="PF00085">
    <property type="entry name" value="Thioredoxin"/>
    <property type="match status" value="1"/>
</dbReference>
<feature type="compositionally biased region" description="Basic and acidic residues" evidence="1">
    <location>
        <begin position="200"/>
        <end position="209"/>
    </location>
</feature>
<comment type="caution">
    <text evidence="4">The sequence shown here is derived from an EMBL/GenBank/DDBJ whole genome shotgun (WGS) entry which is preliminary data.</text>
</comment>
<feature type="compositionally biased region" description="Acidic residues" evidence="1">
    <location>
        <begin position="284"/>
        <end position="315"/>
    </location>
</feature>
<dbReference type="PANTHER" id="PTHR10438">
    <property type="entry name" value="THIOREDOXIN"/>
    <property type="match status" value="1"/>
</dbReference>
<evidence type="ECO:0000256" key="1">
    <source>
        <dbReference type="SAM" id="MobiDB-lite"/>
    </source>
</evidence>
<keyword evidence="2" id="KW-0472">Membrane</keyword>
<feature type="transmembrane region" description="Helical" evidence="2">
    <location>
        <begin position="142"/>
        <end position="161"/>
    </location>
</feature>
<keyword evidence="2" id="KW-0812">Transmembrane</keyword>
<protein>
    <recommendedName>
        <fullName evidence="3">Thioredoxin domain-containing protein</fullName>
    </recommendedName>
</protein>
<dbReference type="InterPro" id="IPR050620">
    <property type="entry name" value="Thioredoxin_H-type-like"/>
</dbReference>
<sequence length="324" mass="35658">MAVRKQRRMKTLKGHTITIKNRAHWEKLLNATLDDRLLVVHYSASWSAACKRMRAFLSEVSRKPQFRHVVFAELDVSAEGTAELVEEQGVQAMPTVQAWKLGKCIETVISGSSVALLQIIQDNAGERPEQGGRGSLRRALQALAVGAAVAALALLGARAALKARRSRDETPLDRARRELRDLRRRIETLRKAGRGGKRLGPKDAADRKEKLRELRAEESSLLADVHSLSSSAAAQSRRQGDSESEDEDEDEEDVDGDDDGPAAGGLARLSSVSAGNDAARQAEEDAEEEEEEEDEEEEEEEEEEEAEEEEAEEEGNGSHDKKGS</sequence>
<evidence type="ECO:0000259" key="3">
    <source>
        <dbReference type="Pfam" id="PF00085"/>
    </source>
</evidence>
<evidence type="ECO:0000313" key="4">
    <source>
        <dbReference type="EMBL" id="KAK9836087.1"/>
    </source>
</evidence>
<reference evidence="4 5" key="1">
    <citation type="journal article" date="2024" name="Nat. Commun.">
        <title>Phylogenomics reveals the evolutionary origins of lichenization in chlorophyte algae.</title>
        <authorList>
            <person name="Puginier C."/>
            <person name="Libourel C."/>
            <person name="Otte J."/>
            <person name="Skaloud P."/>
            <person name="Haon M."/>
            <person name="Grisel S."/>
            <person name="Petersen M."/>
            <person name="Berrin J.G."/>
            <person name="Delaux P.M."/>
            <person name="Dal Grande F."/>
            <person name="Keller J."/>
        </authorList>
    </citation>
    <scope>NUCLEOTIDE SEQUENCE [LARGE SCALE GENOMIC DNA]</scope>
    <source>
        <strain evidence="4 5">SAG 245.80</strain>
    </source>
</reference>
<organism evidence="4 5">
    <name type="scientific">Elliptochloris bilobata</name>
    <dbReference type="NCBI Taxonomy" id="381761"/>
    <lineage>
        <taxon>Eukaryota</taxon>
        <taxon>Viridiplantae</taxon>
        <taxon>Chlorophyta</taxon>
        <taxon>core chlorophytes</taxon>
        <taxon>Trebouxiophyceae</taxon>
        <taxon>Trebouxiophyceae incertae sedis</taxon>
        <taxon>Elliptochloris clade</taxon>
        <taxon>Elliptochloris</taxon>
    </lineage>
</organism>
<feature type="compositionally biased region" description="Acidic residues" evidence="1">
    <location>
        <begin position="242"/>
        <end position="260"/>
    </location>
</feature>
<keyword evidence="5" id="KW-1185">Reference proteome</keyword>
<dbReference type="AlphaFoldDB" id="A0AAW1RRZ5"/>